<dbReference type="KEGG" id="nue:C5F50_08305"/>
<dbReference type="RefSeq" id="WP_179370929.1">
    <property type="nucleotide sequence ID" value="NZ_CP026995.1"/>
</dbReference>
<gene>
    <name evidence="1" type="ORF">C5F50_08305</name>
</gene>
<organism evidence="1 2">
    <name type="scientific">Nitrosopumilus ureiphilus</name>
    <dbReference type="NCBI Taxonomy" id="1470067"/>
    <lineage>
        <taxon>Archaea</taxon>
        <taxon>Nitrososphaerota</taxon>
        <taxon>Nitrososphaeria</taxon>
        <taxon>Nitrosopumilales</taxon>
        <taxon>Nitrosopumilaceae</taxon>
        <taxon>Nitrosopumilus</taxon>
    </lineage>
</organism>
<dbReference type="Proteomes" id="UP000509478">
    <property type="component" value="Chromosome"/>
</dbReference>
<accession>A0A7D5MAL8</accession>
<protein>
    <submittedName>
        <fullName evidence="1">Uncharacterized protein</fullName>
    </submittedName>
</protein>
<keyword evidence="2" id="KW-1185">Reference proteome</keyword>
<reference evidence="1 2" key="1">
    <citation type="submission" date="2018-02" db="EMBL/GenBank/DDBJ databases">
        <title>Complete genome of Nitrosopumilus ureaphilus PS0.</title>
        <authorList>
            <person name="Qin W."/>
            <person name="Zheng Y."/>
            <person name="Stahl D.A."/>
        </authorList>
    </citation>
    <scope>NUCLEOTIDE SEQUENCE [LARGE SCALE GENOMIC DNA]</scope>
    <source>
        <strain evidence="1 2">PS0</strain>
    </source>
</reference>
<sequence length="66" mass="7557">MVNPLDAILEALQNMQDAIDEIKVRKNITPEKETLQDYDKIIKHLEDSIADMINAVVIFQKYGKAL</sequence>
<evidence type="ECO:0000313" key="2">
    <source>
        <dbReference type="Proteomes" id="UP000509478"/>
    </source>
</evidence>
<dbReference type="AlphaFoldDB" id="A0A7D5MAL8"/>
<dbReference type="EMBL" id="CP026995">
    <property type="protein sequence ID" value="QLH07069.1"/>
    <property type="molecule type" value="Genomic_DNA"/>
</dbReference>
<proteinExistence type="predicted"/>
<evidence type="ECO:0000313" key="1">
    <source>
        <dbReference type="EMBL" id="QLH07069.1"/>
    </source>
</evidence>
<name>A0A7D5MAL8_9ARCH</name>
<dbReference type="GeneID" id="56068090"/>